<feature type="compositionally biased region" description="Low complexity" evidence="1">
    <location>
        <begin position="376"/>
        <end position="393"/>
    </location>
</feature>
<dbReference type="PANTHER" id="PTHR30032:SF4">
    <property type="entry name" value="AMIDASE ENHANCER"/>
    <property type="match status" value="1"/>
</dbReference>
<evidence type="ECO:0000313" key="5">
    <source>
        <dbReference type="EMBL" id="HIU45788.1"/>
    </source>
</evidence>
<feature type="compositionally biased region" description="Polar residues" evidence="1">
    <location>
        <begin position="394"/>
        <end position="403"/>
    </location>
</feature>
<feature type="domain" description="SH3b" evidence="3">
    <location>
        <begin position="559"/>
        <end position="611"/>
    </location>
</feature>
<evidence type="ECO:0000259" key="3">
    <source>
        <dbReference type="Pfam" id="PF08239"/>
    </source>
</evidence>
<feature type="signal peptide" evidence="2">
    <location>
        <begin position="1"/>
        <end position="25"/>
    </location>
</feature>
<dbReference type="PANTHER" id="PTHR30032">
    <property type="entry name" value="N-ACETYLMURAMOYL-L-ALANINE AMIDASE-RELATED"/>
    <property type="match status" value="1"/>
</dbReference>
<accession>A0A9D1S460</accession>
<feature type="region of interest" description="Disordered" evidence="1">
    <location>
        <begin position="32"/>
        <end position="52"/>
    </location>
</feature>
<proteinExistence type="predicted"/>
<dbReference type="Proteomes" id="UP000824123">
    <property type="component" value="Unassembled WGS sequence"/>
</dbReference>
<evidence type="ECO:0000256" key="2">
    <source>
        <dbReference type="SAM" id="SignalP"/>
    </source>
</evidence>
<name>A0A9D1S460_9FIRM</name>
<sequence>MFARKIFRALALLMALLVLPLGALADGATPVPEVTPTPDATDTAAATPAPTELPREDGTLRVLLTYPGEGLTEVDISLDGSYSIDGNAGFRFARGSKLHVFVSEGEPVLSYEGLTLHMGDGFELTRHMTAGENGLRIGDVEGLYEGDLSITVRDGALRLVLSIYIEDYLKGVVPYEMSDSFPIEALKAQAIAARTYALRRRTSSRDYDVYDNTNDQVFRGYNAQYTNAARAVEETAGIVGTYNGQLSECFYSASNGGQTDLYVNAFGGDEDYGYLDMRDDPYDLANPQSRVKTASVPKQPGAQPLPEALDALLKAALSEQLSAMGYDDSAENIAIIDIQSITPHTPKYDVPSRVYTKLRFKLRLMARKLEVDDSQATPATAEAATTAETASTAGPNATDQPSAGATLDPNAAGGVQLGELSVLSQVFTVDLDIFDAVEDALGLSINRTDNELITVRDDGDRFVIESRRFGHGLGMSQRGAEYMAGHYGWTYMQILAFYYPGMEFVTRGYAPVILPEITQETVATPRPTAEPTPRPTYVPVGELPEGAFYAVVALANPDSTLNLRAEPNTTSQIVYLLMDGQQVIVLEDLGTGWVRISVGEYQGYVAAQYLKLI</sequence>
<dbReference type="InterPro" id="IPR013486">
    <property type="entry name" value="SpoIID/LytB"/>
</dbReference>
<feature type="domain" description="Sporulation stage II protein D amidase enhancer LytB N-terminal" evidence="4">
    <location>
        <begin position="155"/>
        <end position="242"/>
    </location>
</feature>
<dbReference type="Pfam" id="PF08486">
    <property type="entry name" value="SpoIID"/>
    <property type="match status" value="1"/>
</dbReference>
<gene>
    <name evidence="5" type="ORF">IAC59_00840</name>
</gene>
<dbReference type="AlphaFoldDB" id="A0A9D1S460"/>
<feature type="region of interest" description="Disordered" evidence="1">
    <location>
        <begin position="373"/>
        <end position="410"/>
    </location>
</feature>
<dbReference type="InterPro" id="IPR003646">
    <property type="entry name" value="SH3-like_bac-type"/>
</dbReference>
<feature type="chain" id="PRO_5038920326" evidence="2">
    <location>
        <begin position="26"/>
        <end position="613"/>
    </location>
</feature>
<keyword evidence="2" id="KW-0732">Signal</keyword>
<dbReference type="NCBIfam" id="TIGR02669">
    <property type="entry name" value="SpoIID_LytB"/>
    <property type="match status" value="1"/>
</dbReference>
<reference evidence="5" key="2">
    <citation type="journal article" date="2021" name="PeerJ">
        <title>Extensive microbial diversity within the chicken gut microbiome revealed by metagenomics and culture.</title>
        <authorList>
            <person name="Gilroy R."/>
            <person name="Ravi A."/>
            <person name="Getino M."/>
            <person name="Pursley I."/>
            <person name="Horton D.L."/>
            <person name="Alikhan N.F."/>
            <person name="Baker D."/>
            <person name="Gharbi K."/>
            <person name="Hall N."/>
            <person name="Watson M."/>
            <person name="Adriaenssens E.M."/>
            <person name="Foster-Nyarko E."/>
            <person name="Jarju S."/>
            <person name="Secka A."/>
            <person name="Antonio M."/>
            <person name="Oren A."/>
            <person name="Chaudhuri R.R."/>
            <person name="La Ragione R."/>
            <person name="Hildebrand F."/>
            <person name="Pallen M.J."/>
        </authorList>
    </citation>
    <scope>NUCLEOTIDE SEQUENCE</scope>
    <source>
        <strain evidence="5">ChiSxjej2B14-8506</strain>
    </source>
</reference>
<dbReference type="InterPro" id="IPR013693">
    <property type="entry name" value="SpoIID/LytB_N"/>
</dbReference>
<dbReference type="InterPro" id="IPR051922">
    <property type="entry name" value="Bact_Sporulation_Assoc"/>
</dbReference>
<evidence type="ECO:0000256" key="1">
    <source>
        <dbReference type="SAM" id="MobiDB-lite"/>
    </source>
</evidence>
<comment type="caution">
    <text evidence="5">The sequence shown here is derived from an EMBL/GenBank/DDBJ whole genome shotgun (WGS) entry which is preliminary data.</text>
</comment>
<reference evidence="5" key="1">
    <citation type="submission" date="2020-10" db="EMBL/GenBank/DDBJ databases">
        <authorList>
            <person name="Gilroy R."/>
        </authorList>
    </citation>
    <scope>NUCLEOTIDE SEQUENCE</scope>
    <source>
        <strain evidence="5">ChiSxjej2B14-8506</strain>
    </source>
</reference>
<organism evidence="5 6">
    <name type="scientific">Candidatus Fimadaptatus faecigallinarum</name>
    <dbReference type="NCBI Taxonomy" id="2840814"/>
    <lineage>
        <taxon>Bacteria</taxon>
        <taxon>Bacillati</taxon>
        <taxon>Bacillota</taxon>
        <taxon>Clostridia</taxon>
        <taxon>Eubacteriales</taxon>
        <taxon>Candidatus Fimadaptatus</taxon>
    </lineage>
</organism>
<dbReference type="GO" id="GO:0030288">
    <property type="term" value="C:outer membrane-bounded periplasmic space"/>
    <property type="evidence" value="ECO:0007669"/>
    <property type="project" value="TreeGrafter"/>
</dbReference>
<dbReference type="EMBL" id="DVNK01000005">
    <property type="protein sequence ID" value="HIU45788.1"/>
    <property type="molecule type" value="Genomic_DNA"/>
</dbReference>
<evidence type="ECO:0000259" key="4">
    <source>
        <dbReference type="Pfam" id="PF08486"/>
    </source>
</evidence>
<dbReference type="GO" id="GO:0030435">
    <property type="term" value="P:sporulation resulting in formation of a cellular spore"/>
    <property type="evidence" value="ECO:0007669"/>
    <property type="project" value="InterPro"/>
</dbReference>
<dbReference type="Gene3D" id="2.30.30.40">
    <property type="entry name" value="SH3 Domains"/>
    <property type="match status" value="1"/>
</dbReference>
<evidence type="ECO:0000313" key="6">
    <source>
        <dbReference type="Proteomes" id="UP000824123"/>
    </source>
</evidence>
<dbReference type="Pfam" id="PF08239">
    <property type="entry name" value="SH3_3"/>
    <property type="match status" value="1"/>
</dbReference>
<protein>
    <submittedName>
        <fullName evidence="5">SpoIID/LytB domain-containing protein</fullName>
    </submittedName>
</protein>